<keyword evidence="7" id="KW-1185">Reference proteome</keyword>
<keyword evidence="3 4" id="KW-0472">Membrane</keyword>
<dbReference type="Proteomes" id="UP001574673">
    <property type="component" value="Unassembled WGS sequence"/>
</dbReference>
<feature type="transmembrane region" description="Helical" evidence="4">
    <location>
        <begin position="293"/>
        <end position="310"/>
    </location>
</feature>
<dbReference type="InterPro" id="IPR052528">
    <property type="entry name" value="Sugar_transport-like"/>
</dbReference>
<sequence>MCASPLLIRLIAVQVLIHASMTGMRMAAPLLVLRQGHSAIAAGALISLFALAPVFLSVPAGRFADRNTLQRPVAISIICAVTSAALAAAFPIFPVLCFSALMIGGAASSALIALQRHTGRMATNQTELRQVFSWLALSTAISSVIGPFLSGLVIDHANFRVAFALMATLPITSWFLVRHVPVSKAPKAKTETAKKQHFWDLLREAPLRRLLALNWLIASSWDVHTFVVPLLGHERDFSASVIGTILGVFAVAAAIIRLVLPLIAARLQEWAVIFSAMLMTATLYSIYPLLESPLAMGICSLLLGATLGSVQPMIMSSLHQITPEHRQGEALGLRMMSVTAAGALMPIVFGGAGQAIGLLGVFWGVGIMVAAGSRLAWRMQKRG</sequence>
<gene>
    <name evidence="6" type="ORF">ABCS64_04550</name>
</gene>
<dbReference type="InterPro" id="IPR011701">
    <property type="entry name" value="MFS"/>
</dbReference>
<dbReference type="InterPro" id="IPR036259">
    <property type="entry name" value="MFS_trans_sf"/>
</dbReference>
<dbReference type="SUPFAM" id="SSF103473">
    <property type="entry name" value="MFS general substrate transporter"/>
    <property type="match status" value="1"/>
</dbReference>
<dbReference type="Gene3D" id="1.20.1250.20">
    <property type="entry name" value="MFS general substrate transporter like domains"/>
    <property type="match status" value="1"/>
</dbReference>
<dbReference type="Pfam" id="PF07690">
    <property type="entry name" value="MFS_1"/>
    <property type="match status" value="1"/>
</dbReference>
<feature type="transmembrane region" description="Helical" evidence="4">
    <location>
        <begin position="134"/>
        <end position="153"/>
    </location>
</feature>
<dbReference type="PANTHER" id="PTHR23526:SF4">
    <property type="entry name" value="INTEGRAL MEMBRANE TRANSPORT PROTEIN"/>
    <property type="match status" value="1"/>
</dbReference>
<accession>A0ABV4UFD4</accession>
<reference evidence="7" key="1">
    <citation type="submission" date="2024-06" db="EMBL/GenBank/DDBJ databases">
        <title>Radixoralia hellwigii gen. nov., sp nov., isolated from a root canal in the human oral cavity.</title>
        <authorList>
            <person name="Bartsch S."/>
            <person name="Wittmer A."/>
            <person name="Schulz A.-K."/>
            <person name="Neumann-Schaal M."/>
            <person name="Wolf J."/>
            <person name="Gronow S."/>
            <person name="Tennert C."/>
            <person name="Haecker G."/>
            <person name="Cieplik F."/>
            <person name="Al-Ahmad A."/>
        </authorList>
    </citation>
    <scope>NUCLEOTIDE SEQUENCE [LARGE SCALE GENOMIC DNA]</scope>
    <source>
        <strain evidence="7">Wk13</strain>
    </source>
</reference>
<dbReference type="RefSeq" id="WP_418890720.1">
    <property type="nucleotide sequence ID" value="NZ_JBEUWX010000002.1"/>
</dbReference>
<dbReference type="EMBL" id="JBEUWX010000002">
    <property type="protein sequence ID" value="MFA9949604.1"/>
    <property type="molecule type" value="Genomic_DNA"/>
</dbReference>
<evidence type="ECO:0000256" key="2">
    <source>
        <dbReference type="ARBA" id="ARBA00022989"/>
    </source>
</evidence>
<feature type="domain" description="Major facilitator superfamily (MFS) profile" evidence="5">
    <location>
        <begin position="6"/>
        <end position="383"/>
    </location>
</feature>
<feature type="transmembrane region" description="Helical" evidence="4">
    <location>
        <begin position="237"/>
        <end position="260"/>
    </location>
</feature>
<feature type="transmembrane region" description="Helical" evidence="4">
    <location>
        <begin position="267"/>
        <end position="287"/>
    </location>
</feature>
<dbReference type="PROSITE" id="PS50850">
    <property type="entry name" value="MFS"/>
    <property type="match status" value="1"/>
</dbReference>
<evidence type="ECO:0000256" key="1">
    <source>
        <dbReference type="ARBA" id="ARBA00022692"/>
    </source>
</evidence>
<dbReference type="InterPro" id="IPR020846">
    <property type="entry name" value="MFS_dom"/>
</dbReference>
<keyword evidence="1 4" id="KW-0812">Transmembrane</keyword>
<evidence type="ECO:0000256" key="4">
    <source>
        <dbReference type="SAM" id="Phobius"/>
    </source>
</evidence>
<evidence type="ECO:0000259" key="5">
    <source>
        <dbReference type="PROSITE" id="PS50850"/>
    </source>
</evidence>
<evidence type="ECO:0000313" key="7">
    <source>
        <dbReference type="Proteomes" id="UP001574673"/>
    </source>
</evidence>
<name>A0ABV4UFD4_9RHOO</name>
<protein>
    <submittedName>
        <fullName evidence="6">MFS transporter</fullName>
    </submittedName>
</protein>
<feature type="transmembrane region" description="Helical" evidence="4">
    <location>
        <begin position="355"/>
        <end position="377"/>
    </location>
</feature>
<feature type="transmembrane region" description="Helical" evidence="4">
    <location>
        <begin position="37"/>
        <end position="56"/>
    </location>
</feature>
<feature type="transmembrane region" description="Helical" evidence="4">
    <location>
        <begin position="331"/>
        <end position="349"/>
    </location>
</feature>
<comment type="caution">
    <text evidence="6">The sequence shown here is derived from an EMBL/GenBank/DDBJ whole genome shotgun (WGS) entry which is preliminary data.</text>
</comment>
<evidence type="ECO:0000313" key="6">
    <source>
        <dbReference type="EMBL" id="MFA9949604.1"/>
    </source>
</evidence>
<organism evidence="6 7">
    <name type="scientific">Dentiradicibacter hellwigii</name>
    <dbReference type="NCBI Taxonomy" id="3149053"/>
    <lineage>
        <taxon>Bacteria</taxon>
        <taxon>Pseudomonadati</taxon>
        <taxon>Pseudomonadota</taxon>
        <taxon>Betaproteobacteria</taxon>
        <taxon>Rhodocyclales</taxon>
        <taxon>Rhodocyclaceae</taxon>
        <taxon>Dentiradicibacter</taxon>
    </lineage>
</organism>
<dbReference type="PANTHER" id="PTHR23526">
    <property type="entry name" value="INTEGRAL MEMBRANE TRANSPORT PROTEIN-RELATED"/>
    <property type="match status" value="1"/>
</dbReference>
<feature type="transmembrane region" description="Helical" evidence="4">
    <location>
        <begin position="159"/>
        <end position="177"/>
    </location>
</feature>
<evidence type="ECO:0000256" key="3">
    <source>
        <dbReference type="ARBA" id="ARBA00023136"/>
    </source>
</evidence>
<keyword evidence="2 4" id="KW-1133">Transmembrane helix</keyword>
<feature type="transmembrane region" description="Helical" evidence="4">
    <location>
        <begin position="68"/>
        <end position="86"/>
    </location>
</feature>
<proteinExistence type="predicted"/>